<evidence type="ECO:0000313" key="3">
    <source>
        <dbReference type="EMBL" id="VVJ20007.1"/>
    </source>
</evidence>
<dbReference type="AlphaFoldDB" id="A0A6I8LW28"/>
<dbReference type="GO" id="GO:0016787">
    <property type="term" value="F:hydrolase activity"/>
    <property type="evidence" value="ECO:0007669"/>
    <property type="project" value="UniProtKB-KW"/>
</dbReference>
<evidence type="ECO:0000256" key="1">
    <source>
        <dbReference type="ARBA" id="ARBA00022801"/>
    </source>
</evidence>
<dbReference type="InterPro" id="IPR029058">
    <property type="entry name" value="AB_hydrolase_fold"/>
</dbReference>
<dbReference type="InterPro" id="IPR050266">
    <property type="entry name" value="AB_hydrolase_sf"/>
</dbReference>
<feature type="domain" description="AB hydrolase-1" evidence="2">
    <location>
        <begin position="34"/>
        <end position="280"/>
    </location>
</feature>
<dbReference type="PANTHER" id="PTHR43798:SF31">
    <property type="entry name" value="AB HYDROLASE SUPERFAMILY PROTEIN YCLE"/>
    <property type="match status" value="1"/>
</dbReference>
<name>A0A6I8LW28_9PSEU</name>
<dbReference type="Gene3D" id="3.40.50.1820">
    <property type="entry name" value="alpha/beta hydrolase"/>
    <property type="match status" value="1"/>
</dbReference>
<dbReference type="EMBL" id="CABVGP010000002">
    <property type="protein sequence ID" value="VVJ20007.1"/>
    <property type="molecule type" value="Genomic_DNA"/>
</dbReference>
<protein>
    <submittedName>
        <fullName evidence="3">Hydrolase</fullName>
    </submittedName>
</protein>
<dbReference type="InterPro" id="IPR000073">
    <property type="entry name" value="AB_hydrolase_1"/>
</dbReference>
<proteinExistence type="predicted"/>
<gene>
    <name evidence="3" type="ORF">AA23TX_05028</name>
</gene>
<keyword evidence="1 3" id="KW-0378">Hydrolase</keyword>
<evidence type="ECO:0000259" key="2">
    <source>
        <dbReference type="Pfam" id="PF12697"/>
    </source>
</evidence>
<dbReference type="GO" id="GO:0016020">
    <property type="term" value="C:membrane"/>
    <property type="evidence" value="ECO:0007669"/>
    <property type="project" value="TreeGrafter"/>
</dbReference>
<keyword evidence="4" id="KW-1185">Reference proteome</keyword>
<dbReference type="Pfam" id="PF12697">
    <property type="entry name" value="Abhydrolase_6"/>
    <property type="match status" value="1"/>
</dbReference>
<evidence type="ECO:0000313" key="4">
    <source>
        <dbReference type="Proteomes" id="UP000399805"/>
    </source>
</evidence>
<reference evidence="3 4" key="1">
    <citation type="submission" date="2019-09" db="EMBL/GenBank/DDBJ databases">
        <authorList>
            <person name="Leyn A S."/>
        </authorList>
    </citation>
    <scope>NUCLEOTIDE SEQUENCE [LARGE SCALE GENOMIC DNA]</scope>
    <source>
        <strain evidence="3">AA231_1</strain>
    </source>
</reference>
<dbReference type="PRINTS" id="PR00111">
    <property type="entry name" value="ABHYDROLASE"/>
</dbReference>
<sequence>MPLTEVEADTFAPRTRVIHGYERAYRMAGRGPALLFLHGIGDDSATWLELLASLSADHTVIAPDLLGHGASAKPRADYSVAAYACGMRDLLTTLDVDRVTVIGHSLGGGVAMQFAYQFPERCERLVLVGSGGVGASVHPLLRLAAAPGAGLALPLLGTRPALTVLRGFAELLRVSEGLGLGPDLDYVLTRYVRLLEPGTRSAFLRTLRSVVDWRGQVVNMLDRCYLTEGIPTLLVWGTDDRVVPSGHARRAHRAMPGSKLVLFEGAGHFPHRSDPKRFLEILREFLAQTPPAEYDRTRWGDLLRGGRAARLPDPAALPDAPAVSSGT</sequence>
<dbReference type="Proteomes" id="UP000399805">
    <property type="component" value="Unassembled WGS sequence"/>
</dbReference>
<organism evidence="3 4">
    <name type="scientific">Amycolatopsis camponoti</name>
    <dbReference type="NCBI Taxonomy" id="2606593"/>
    <lineage>
        <taxon>Bacteria</taxon>
        <taxon>Bacillati</taxon>
        <taxon>Actinomycetota</taxon>
        <taxon>Actinomycetes</taxon>
        <taxon>Pseudonocardiales</taxon>
        <taxon>Pseudonocardiaceae</taxon>
        <taxon>Amycolatopsis</taxon>
    </lineage>
</organism>
<accession>A0A6I8LW28</accession>
<dbReference type="PANTHER" id="PTHR43798">
    <property type="entry name" value="MONOACYLGLYCEROL LIPASE"/>
    <property type="match status" value="1"/>
</dbReference>
<dbReference type="SUPFAM" id="SSF53474">
    <property type="entry name" value="alpha/beta-Hydrolases"/>
    <property type="match status" value="1"/>
</dbReference>